<evidence type="ECO:0000313" key="1">
    <source>
        <dbReference type="EMBL" id="KAA1421430.1"/>
    </source>
</evidence>
<comment type="caution">
    <text evidence="1">The sequence shown here is derived from an EMBL/GenBank/DDBJ whole genome shotgun (WGS) entry which is preliminary data.</text>
</comment>
<organism evidence="1 2">
    <name type="scientific">Nocardioides humilatus</name>
    <dbReference type="NCBI Taxonomy" id="2607660"/>
    <lineage>
        <taxon>Bacteria</taxon>
        <taxon>Bacillati</taxon>
        <taxon>Actinomycetota</taxon>
        <taxon>Actinomycetes</taxon>
        <taxon>Propionibacteriales</taxon>
        <taxon>Nocardioidaceae</taxon>
        <taxon>Nocardioides</taxon>
    </lineage>
</organism>
<keyword evidence="2" id="KW-1185">Reference proteome</keyword>
<gene>
    <name evidence="1" type="ORF">F0U44_03820</name>
</gene>
<evidence type="ECO:0000313" key="2">
    <source>
        <dbReference type="Proteomes" id="UP000325003"/>
    </source>
</evidence>
<name>A0A5B1LNS3_9ACTN</name>
<proteinExistence type="predicted"/>
<protein>
    <submittedName>
        <fullName evidence="1">Uncharacterized protein</fullName>
    </submittedName>
</protein>
<reference evidence="1 2" key="2">
    <citation type="submission" date="2019-09" db="EMBL/GenBank/DDBJ databases">
        <authorList>
            <person name="Jin C."/>
        </authorList>
    </citation>
    <scope>NUCLEOTIDE SEQUENCE [LARGE SCALE GENOMIC DNA]</scope>
    <source>
        <strain evidence="1 2">BN130099</strain>
    </source>
</reference>
<sequence>MIVLVPGVPALLPSYASLDDPVADLRAACAAAVATLGPQVRVIAASAPAEKVARHLLATAGLEVVDDASDILVVGNGSAMRTEKAPGHFDERAEGFDDALRAALVAPDPAALASLDPALADALWADVAGIGAAAGLLTSELTAEVGYDAAPYGVQYWVIRWL</sequence>
<dbReference type="EMBL" id="VUJV01000001">
    <property type="protein sequence ID" value="KAA1421430.1"/>
    <property type="molecule type" value="Genomic_DNA"/>
</dbReference>
<dbReference type="AlphaFoldDB" id="A0A5B1LNS3"/>
<dbReference type="Proteomes" id="UP000325003">
    <property type="component" value="Unassembled WGS sequence"/>
</dbReference>
<dbReference type="Gene3D" id="3.40.830.10">
    <property type="entry name" value="LigB-like"/>
    <property type="match status" value="1"/>
</dbReference>
<accession>A0A5B1LNS3</accession>
<reference evidence="1 2" key="1">
    <citation type="submission" date="2019-09" db="EMBL/GenBank/DDBJ databases">
        <title>Nocardioides panacisoli sp. nov., isolated from the soil of a ginseng field.</title>
        <authorList>
            <person name="Cho C."/>
        </authorList>
    </citation>
    <scope>NUCLEOTIDE SEQUENCE [LARGE SCALE GENOMIC DNA]</scope>
    <source>
        <strain evidence="1 2">BN130099</strain>
    </source>
</reference>